<dbReference type="Proteomes" id="UP000037136">
    <property type="component" value="Unassembled WGS sequence"/>
</dbReference>
<dbReference type="Pfam" id="PF09056">
    <property type="entry name" value="Phospholip_A2_3"/>
    <property type="match status" value="1"/>
</dbReference>
<dbReference type="Gene3D" id="1.20.90.10">
    <property type="entry name" value="Phospholipase A2 domain"/>
    <property type="match status" value="1"/>
</dbReference>
<comment type="caution">
    <text evidence="2">The sequence shown here is derived from an EMBL/GenBank/DDBJ whole genome shotgun (WGS) entry which is preliminary data.</text>
</comment>
<dbReference type="GO" id="GO:0006644">
    <property type="term" value="P:phospholipid metabolic process"/>
    <property type="evidence" value="ECO:0007669"/>
    <property type="project" value="InterPro"/>
</dbReference>
<dbReference type="PANTHER" id="PTHR40787">
    <property type="entry name" value="SECRETED PROTEIN"/>
    <property type="match status" value="1"/>
</dbReference>
<dbReference type="GO" id="GO:0050482">
    <property type="term" value="P:arachidonate secretion"/>
    <property type="evidence" value="ECO:0007669"/>
    <property type="project" value="InterPro"/>
</dbReference>
<accession>A0A2A9PDJ4</accession>
<organism evidence="2 3">
    <name type="scientific">Ophiocordyceps unilateralis</name>
    <name type="common">Zombie-ant fungus</name>
    <name type="synonym">Torrubia unilateralis</name>
    <dbReference type="NCBI Taxonomy" id="268505"/>
    <lineage>
        <taxon>Eukaryota</taxon>
        <taxon>Fungi</taxon>
        <taxon>Dikarya</taxon>
        <taxon>Ascomycota</taxon>
        <taxon>Pezizomycotina</taxon>
        <taxon>Sordariomycetes</taxon>
        <taxon>Hypocreomycetidae</taxon>
        <taxon>Hypocreales</taxon>
        <taxon>Ophiocordycipitaceae</taxon>
        <taxon>Ophiocordyceps</taxon>
    </lineage>
</organism>
<reference evidence="2 3" key="1">
    <citation type="journal article" date="2015" name="BMC Genomics">
        <title>Gene expression during zombie ant biting behavior reflects the complexity underlying fungal parasitic behavioral manipulation.</title>
        <authorList>
            <person name="de Bekker C."/>
            <person name="Ohm R.A."/>
            <person name="Loreto R.G."/>
            <person name="Sebastian A."/>
            <person name="Albert I."/>
            <person name="Merrow M."/>
            <person name="Brachmann A."/>
            <person name="Hughes D.P."/>
        </authorList>
    </citation>
    <scope>NUCLEOTIDE SEQUENCE [LARGE SCALE GENOMIC DNA]</scope>
    <source>
        <strain evidence="2 3">SC16a</strain>
    </source>
</reference>
<dbReference type="EMBL" id="LAZP02000203">
    <property type="protein sequence ID" value="PFH59388.1"/>
    <property type="molecule type" value="Genomic_DNA"/>
</dbReference>
<sequence>MRLSLEPMKLFLVPLLFASLTSAQQGPVDVNATGLISAQDLLAHTDHIIFNITLEQFRFTRKSGLWGALDWSSDGCSHSPDNPFKFPFVPACYRHDFAYRNYKRQKRFTEINRERIDNNFLKDTVSWATRDACRHLAKVYYLSVRRWGARGVTMDNPGVEVKMVDTKAGVPTAGDQTSGKLVSKEDKDMKEAMVNYLQAVDHAQRANQLPGPDLKGKRVEVSIANDKLEVKQYNRNETTDD</sequence>
<feature type="signal peptide" evidence="1">
    <location>
        <begin position="1"/>
        <end position="23"/>
    </location>
</feature>
<dbReference type="AlphaFoldDB" id="A0A2A9PDJ4"/>
<evidence type="ECO:0000313" key="3">
    <source>
        <dbReference type="Proteomes" id="UP000037136"/>
    </source>
</evidence>
<dbReference type="PANTHER" id="PTHR40787:SF3">
    <property type="entry name" value="PROTEIN TRANSPORT PROTEIN SEC39"/>
    <property type="match status" value="1"/>
</dbReference>
<feature type="chain" id="PRO_5012925153" description="Prokaryotic phospholipase A2" evidence="1">
    <location>
        <begin position="24"/>
        <end position="241"/>
    </location>
</feature>
<keyword evidence="3" id="KW-1185">Reference proteome</keyword>
<evidence type="ECO:0000256" key="1">
    <source>
        <dbReference type="SAM" id="SignalP"/>
    </source>
</evidence>
<evidence type="ECO:0000313" key="2">
    <source>
        <dbReference type="EMBL" id="PFH59388.1"/>
    </source>
</evidence>
<dbReference type="OrthoDB" id="5120271at2759"/>
<proteinExistence type="predicted"/>
<evidence type="ECO:0008006" key="4">
    <source>
        <dbReference type="Google" id="ProtNLM"/>
    </source>
</evidence>
<dbReference type="GO" id="GO:0004623">
    <property type="term" value="F:phospholipase A2 activity"/>
    <property type="evidence" value="ECO:0007669"/>
    <property type="project" value="InterPro"/>
</dbReference>
<dbReference type="PROSITE" id="PS00018">
    <property type="entry name" value="EF_HAND_1"/>
    <property type="match status" value="1"/>
</dbReference>
<reference evidence="2 3" key="2">
    <citation type="journal article" date="2017" name="Sci. Rep.">
        <title>Ant-infecting Ophiocordyceps genomes reveal a high diversity of potential behavioral manipulation genes and a possible major role for enterotoxins.</title>
        <authorList>
            <person name="de Bekker C."/>
            <person name="Ohm R.A."/>
            <person name="Evans H.C."/>
            <person name="Brachmann A."/>
            <person name="Hughes D.P."/>
        </authorList>
    </citation>
    <scope>NUCLEOTIDE SEQUENCE [LARGE SCALE GENOMIC DNA]</scope>
    <source>
        <strain evidence="2 3">SC16a</strain>
    </source>
</reference>
<gene>
    <name evidence="2" type="ORF">XA68_12447</name>
</gene>
<dbReference type="SUPFAM" id="SSF48619">
    <property type="entry name" value="Phospholipase A2, PLA2"/>
    <property type="match status" value="1"/>
</dbReference>
<dbReference type="InterPro" id="IPR036444">
    <property type="entry name" value="PLipase_A2_dom_sf"/>
</dbReference>
<name>A0A2A9PDJ4_OPHUN</name>
<dbReference type="InterPro" id="IPR018247">
    <property type="entry name" value="EF_Hand_1_Ca_BS"/>
</dbReference>
<protein>
    <recommendedName>
        <fullName evidence="4">Prokaryotic phospholipase A2</fullName>
    </recommendedName>
</protein>
<dbReference type="InterPro" id="IPR015141">
    <property type="entry name" value="PLipase_A2_prok/fun"/>
</dbReference>
<keyword evidence="1" id="KW-0732">Signal</keyword>